<sequence>MSRSMGVNRALRRRLVLIGGIVALAAAGSAPLNEELSRAVEVAYAAQGALPYSWGGGHAARPGPSKGTCRGYSGSIKPCPASRTRGFDCSGFTRWVYDLAFGGDVLGPGNTDAHIGRLRRVGVPQPGDLVFYGRPGRTHHVGVYVGGGKMINAFATGTRIRMDDVSVLDDLLGYYHYRA</sequence>
<keyword evidence="2" id="KW-0645">Protease</keyword>
<evidence type="ECO:0000256" key="2">
    <source>
        <dbReference type="ARBA" id="ARBA00022670"/>
    </source>
</evidence>
<reference evidence="6 7" key="1">
    <citation type="submission" date="2021-01" db="EMBL/GenBank/DDBJ databases">
        <title>Whole genome shotgun sequence of Microbispora siamensis NBRC 104113.</title>
        <authorList>
            <person name="Komaki H."/>
            <person name="Tamura T."/>
        </authorList>
    </citation>
    <scope>NUCLEOTIDE SEQUENCE [LARGE SCALE GENOMIC DNA]</scope>
    <source>
        <strain evidence="6 7">NBRC 104113</strain>
    </source>
</reference>
<evidence type="ECO:0000256" key="3">
    <source>
        <dbReference type="ARBA" id="ARBA00022801"/>
    </source>
</evidence>
<dbReference type="InterPro" id="IPR051794">
    <property type="entry name" value="PG_Endopeptidase_C40"/>
</dbReference>
<protein>
    <recommendedName>
        <fullName evidence="5">NlpC/P60 domain-containing protein</fullName>
    </recommendedName>
</protein>
<dbReference type="EMBL" id="BOOF01000017">
    <property type="protein sequence ID" value="GIH62585.1"/>
    <property type="molecule type" value="Genomic_DNA"/>
</dbReference>
<dbReference type="Pfam" id="PF00877">
    <property type="entry name" value="NLPC_P60"/>
    <property type="match status" value="1"/>
</dbReference>
<dbReference type="Gene3D" id="3.90.1720.10">
    <property type="entry name" value="endopeptidase domain like (from Nostoc punctiforme)"/>
    <property type="match status" value="1"/>
</dbReference>
<proteinExistence type="inferred from homology"/>
<accession>A0ABQ4GMD0</accession>
<gene>
    <name evidence="6" type="ORF">Msi02_34020</name>
</gene>
<keyword evidence="4" id="KW-0788">Thiol protease</keyword>
<keyword evidence="7" id="KW-1185">Reference proteome</keyword>
<evidence type="ECO:0000313" key="7">
    <source>
        <dbReference type="Proteomes" id="UP000660454"/>
    </source>
</evidence>
<dbReference type="InterPro" id="IPR038765">
    <property type="entry name" value="Papain-like_cys_pep_sf"/>
</dbReference>
<evidence type="ECO:0000259" key="5">
    <source>
        <dbReference type="PROSITE" id="PS51935"/>
    </source>
</evidence>
<dbReference type="PROSITE" id="PS51935">
    <property type="entry name" value="NLPC_P60"/>
    <property type="match status" value="1"/>
</dbReference>
<evidence type="ECO:0000256" key="1">
    <source>
        <dbReference type="ARBA" id="ARBA00007074"/>
    </source>
</evidence>
<dbReference type="InterPro" id="IPR000064">
    <property type="entry name" value="NLP_P60_dom"/>
</dbReference>
<feature type="domain" description="NlpC/P60" evidence="5">
    <location>
        <begin position="33"/>
        <end position="179"/>
    </location>
</feature>
<organism evidence="6 7">
    <name type="scientific">Microbispora siamensis</name>
    <dbReference type="NCBI Taxonomy" id="564413"/>
    <lineage>
        <taxon>Bacteria</taxon>
        <taxon>Bacillati</taxon>
        <taxon>Actinomycetota</taxon>
        <taxon>Actinomycetes</taxon>
        <taxon>Streptosporangiales</taxon>
        <taxon>Streptosporangiaceae</taxon>
        <taxon>Microbispora</taxon>
    </lineage>
</organism>
<dbReference type="PANTHER" id="PTHR47359">
    <property type="entry name" value="PEPTIDOGLYCAN DL-ENDOPEPTIDASE CWLO"/>
    <property type="match status" value="1"/>
</dbReference>
<evidence type="ECO:0000256" key="4">
    <source>
        <dbReference type="ARBA" id="ARBA00022807"/>
    </source>
</evidence>
<dbReference type="SUPFAM" id="SSF54001">
    <property type="entry name" value="Cysteine proteinases"/>
    <property type="match status" value="1"/>
</dbReference>
<keyword evidence="3" id="KW-0378">Hydrolase</keyword>
<comment type="caution">
    <text evidence="6">The sequence shown here is derived from an EMBL/GenBank/DDBJ whole genome shotgun (WGS) entry which is preliminary data.</text>
</comment>
<dbReference type="Proteomes" id="UP000660454">
    <property type="component" value="Unassembled WGS sequence"/>
</dbReference>
<name>A0ABQ4GMD0_9ACTN</name>
<comment type="similarity">
    <text evidence="1">Belongs to the peptidase C40 family.</text>
</comment>
<evidence type="ECO:0000313" key="6">
    <source>
        <dbReference type="EMBL" id="GIH62585.1"/>
    </source>
</evidence>
<dbReference type="PANTHER" id="PTHR47359:SF3">
    <property type="entry name" value="NLP_P60 DOMAIN-CONTAINING PROTEIN-RELATED"/>
    <property type="match status" value="1"/>
</dbReference>